<dbReference type="InterPro" id="IPR016082">
    <property type="entry name" value="Ribosomal_uL30_ferredoxin-like"/>
</dbReference>
<sequence>MTLLFVLRIRGKPDRTPDEEKALELLRLHKTWHATLVQDTPSIRGMLEKSLNSVVTYGEIRHEVLAQLLKKYGRLEGNKRLTEEYLKSIGYDSFETLASALIEGKVKFEEIPGLKPVFRLHPPSGGFRGTIKKNFKARGVTGYMGEEINNLLLKIL</sequence>
<dbReference type="EMBL" id="CP009961">
    <property type="protein sequence ID" value="AKG38050.1"/>
    <property type="molecule type" value="Genomic_DNA"/>
</dbReference>
<evidence type="ECO:0000256" key="4">
    <source>
        <dbReference type="HAMAP-Rule" id="MF_01371"/>
    </source>
</evidence>
<keyword evidence="2 4" id="KW-0689">Ribosomal protein</keyword>
<dbReference type="GO" id="GO:0022625">
    <property type="term" value="C:cytosolic large ribosomal subunit"/>
    <property type="evidence" value="ECO:0007669"/>
    <property type="project" value="UniProtKB-UniRule"/>
</dbReference>
<gene>
    <name evidence="4" type="primary">rpl30</name>
    <name evidence="6" type="ORF">MA03_00350</name>
</gene>
<dbReference type="GO" id="GO:0006412">
    <property type="term" value="P:translation"/>
    <property type="evidence" value="ECO:0007669"/>
    <property type="project" value="UniProtKB-UniRule"/>
</dbReference>
<dbReference type="KEGG" id="thf:MA03_00350"/>
<keyword evidence="3 4" id="KW-0687">Ribonucleoprotein</keyword>
<dbReference type="Gene3D" id="3.30.1390.20">
    <property type="entry name" value="Ribosomal protein L30, ferredoxin-like fold domain"/>
    <property type="match status" value="1"/>
</dbReference>
<accession>A0A0F7FH64</accession>
<comment type="similarity">
    <text evidence="1 4">Belongs to the universal ribosomal protein uL30 family.</text>
</comment>
<dbReference type="AlphaFoldDB" id="A0A0F7FH64"/>
<dbReference type="GO" id="GO:0003723">
    <property type="term" value="F:RNA binding"/>
    <property type="evidence" value="ECO:0007669"/>
    <property type="project" value="TreeGrafter"/>
</dbReference>
<dbReference type="RefSeq" id="WP_052883369.1">
    <property type="nucleotide sequence ID" value="NZ_CP009961.1"/>
</dbReference>
<evidence type="ECO:0000256" key="1">
    <source>
        <dbReference type="ARBA" id="ARBA00007594"/>
    </source>
</evidence>
<proteinExistence type="inferred from homology"/>
<comment type="subunit">
    <text evidence="4">Part of the 50S ribosomal subunit.</text>
</comment>
<evidence type="ECO:0000313" key="6">
    <source>
        <dbReference type="EMBL" id="AKG38050.1"/>
    </source>
</evidence>
<evidence type="ECO:0000313" key="7">
    <source>
        <dbReference type="Proteomes" id="UP000067434"/>
    </source>
</evidence>
<dbReference type="Pfam" id="PF00327">
    <property type="entry name" value="Ribosomal_L30"/>
    <property type="match status" value="1"/>
</dbReference>
<dbReference type="STRING" id="1550241.MA03_00350"/>
<evidence type="ECO:0000259" key="5">
    <source>
        <dbReference type="Pfam" id="PF00327"/>
    </source>
</evidence>
<dbReference type="CDD" id="cd01657">
    <property type="entry name" value="Ribosomal_L7_archeal_euk"/>
    <property type="match status" value="1"/>
</dbReference>
<dbReference type="InterPro" id="IPR039699">
    <property type="entry name" value="Ribosomal_uL30"/>
</dbReference>
<dbReference type="HOGENOM" id="CLU_055156_6_0_2"/>
<dbReference type="PANTHER" id="PTHR11524">
    <property type="entry name" value="60S RIBOSOMAL PROTEIN L7"/>
    <property type="match status" value="1"/>
</dbReference>
<organism evidence="6 7">
    <name type="scientific">Infirmifilum uzonense</name>
    <dbReference type="NCBI Taxonomy" id="1550241"/>
    <lineage>
        <taxon>Archaea</taxon>
        <taxon>Thermoproteota</taxon>
        <taxon>Thermoprotei</taxon>
        <taxon>Thermofilales</taxon>
        <taxon>Thermofilaceae</taxon>
        <taxon>Infirmifilum</taxon>
    </lineage>
</organism>
<dbReference type="NCBIfam" id="NF004711">
    <property type="entry name" value="PRK06049.1"/>
    <property type="match status" value="1"/>
</dbReference>
<dbReference type="OrthoDB" id="6379at2157"/>
<dbReference type="InterPro" id="IPR036919">
    <property type="entry name" value="Ribo_uL30_ferredoxin-like_sf"/>
</dbReference>
<dbReference type="InterPro" id="IPR035808">
    <property type="entry name" value="Ribosomal_uL30_euk_arc"/>
</dbReference>
<dbReference type="Proteomes" id="UP000067434">
    <property type="component" value="Chromosome"/>
</dbReference>
<protein>
    <recommendedName>
        <fullName evidence="4">Large ribosomal subunit protein uL30</fullName>
    </recommendedName>
</protein>
<dbReference type="Gene3D" id="1.10.15.30">
    <property type="match status" value="1"/>
</dbReference>
<dbReference type="NCBIfam" id="TIGR01309">
    <property type="entry name" value="uL30_arch"/>
    <property type="match status" value="1"/>
</dbReference>
<dbReference type="HAMAP" id="MF_01371_A">
    <property type="entry name" value="Ribosomal_uL30_A"/>
    <property type="match status" value="1"/>
</dbReference>
<dbReference type="SUPFAM" id="SSF55129">
    <property type="entry name" value="Ribosomal protein L30p/L7e"/>
    <property type="match status" value="1"/>
</dbReference>
<reference evidence="6 7" key="1">
    <citation type="journal article" date="2015" name="Stand. Genomic Sci.">
        <title>Complete genome sequence of and proposal of Thermofilum uzonense sp. nov. a novel hyperthermophilic crenarchaeon and emended description of the genus Thermofilum.</title>
        <authorList>
            <person name="Toshchakov S.V."/>
            <person name="Korzhenkov A.A."/>
            <person name="Samarov N.I."/>
            <person name="Mazunin I.O."/>
            <person name="Mozhey O.I."/>
            <person name="Shmyr I.S."/>
            <person name="Derbikova K.S."/>
            <person name="Taranov E.A."/>
            <person name="Dominova I.N."/>
            <person name="Bonch-Osmolovskaya E.A."/>
            <person name="Patrushev M.V."/>
            <person name="Podosokorskaya O.A."/>
            <person name="Kublanov I.V."/>
        </authorList>
    </citation>
    <scope>NUCLEOTIDE SEQUENCE [LARGE SCALE GENOMIC DNA]</scope>
    <source>
        <strain evidence="6 7">1807-2</strain>
    </source>
</reference>
<dbReference type="GO" id="GO:0003735">
    <property type="term" value="F:structural constituent of ribosome"/>
    <property type="evidence" value="ECO:0007669"/>
    <property type="project" value="UniProtKB-UniRule"/>
</dbReference>
<dbReference type="PATRIC" id="fig|1550241.5.peg.69"/>
<feature type="domain" description="Large ribosomal subunit protein uL30-like ferredoxin-like fold" evidence="5">
    <location>
        <begin position="4"/>
        <end position="49"/>
    </location>
</feature>
<dbReference type="GeneID" id="25400635"/>
<evidence type="ECO:0000256" key="3">
    <source>
        <dbReference type="ARBA" id="ARBA00023274"/>
    </source>
</evidence>
<keyword evidence="7" id="KW-1185">Reference proteome</keyword>
<evidence type="ECO:0000256" key="2">
    <source>
        <dbReference type="ARBA" id="ARBA00022980"/>
    </source>
</evidence>
<dbReference type="GO" id="GO:0000463">
    <property type="term" value="P:maturation of LSU-rRNA from tricistronic rRNA transcript (SSU-rRNA, 5.8S rRNA, LSU-rRNA)"/>
    <property type="evidence" value="ECO:0007669"/>
    <property type="project" value="TreeGrafter"/>
</dbReference>
<dbReference type="PANTHER" id="PTHR11524:SF16">
    <property type="entry name" value="LARGE RIBOSOMAL SUBUNIT PROTEIN UL30"/>
    <property type="match status" value="1"/>
</dbReference>
<name>A0A0F7FH64_9CREN</name>
<dbReference type="InterPro" id="IPR005997">
    <property type="entry name" value="Ribosomal_uL30_arc"/>
</dbReference>